<comment type="caution">
    <text evidence="2">The sequence shown here is derived from an EMBL/GenBank/DDBJ whole genome shotgun (WGS) entry which is preliminary data.</text>
</comment>
<dbReference type="Pfam" id="PF01381">
    <property type="entry name" value="HTH_3"/>
    <property type="match status" value="1"/>
</dbReference>
<organism evidence="2 3">
    <name type="scientific">Saccharopolyspora phatthalungensis</name>
    <dbReference type="NCBI Taxonomy" id="664693"/>
    <lineage>
        <taxon>Bacteria</taxon>
        <taxon>Bacillati</taxon>
        <taxon>Actinomycetota</taxon>
        <taxon>Actinomycetes</taxon>
        <taxon>Pseudonocardiales</taxon>
        <taxon>Pseudonocardiaceae</taxon>
        <taxon>Saccharopolyspora</taxon>
    </lineage>
</organism>
<dbReference type="Proteomes" id="UP000584374">
    <property type="component" value="Unassembled WGS sequence"/>
</dbReference>
<proteinExistence type="predicted"/>
<dbReference type="InterPro" id="IPR001387">
    <property type="entry name" value="Cro/C1-type_HTH"/>
</dbReference>
<dbReference type="CDD" id="cd00093">
    <property type="entry name" value="HTH_XRE"/>
    <property type="match status" value="1"/>
</dbReference>
<dbReference type="AlphaFoldDB" id="A0A840Q071"/>
<dbReference type="Gene3D" id="1.10.260.40">
    <property type="entry name" value="lambda repressor-like DNA-binding domains"/>
    <property type="match status" value="1"/>
</dbReference>
<protein>
    <submittedName>
        <fullName evidence="2">Transcriptional regulator with XRE-family HTH domain</fullName>
    </submittedName>
</protein>
<dbReference type="EMBL" id="JACHIW010000001">
    <property type="protein sequence ID" value="MBB5155932.1"/>
    <property type="molecule type" value="Genomic_DNA"/>
</dbReference>
<gene>
    <name evidence="2" type="ORF">BJ970_003466</name>
</gene>
<reference evidence="2 3" key="1">
    <citation type="submission" date="2020-08" db="EMBL/GenBank/DDBJ databases">
        <title>Sequencing the genomes of 1000 actinobacteria strains.</title>
        <authorList>
            <person name="Klenk H.-P."/>
        </authorList>
    </citation>
    <scope>NUCLEOTIDE SEQUENCE [LARGE SCALE GENOMIC DNA]</scope>
    <source>
        <strain evidence="2 3">DSM 45584</strain>
    </source>
</reference>
<accession>A0A840Q071</accession>
<dbReference type="PROSITE" id="PS50943">
    <property type="entry name" value="HTH_CROC1"/>
    <property type="match status" value="1"/>
</dbReference>
<evidence type="ECO:0000313" key="3">
    <source>
        <dbReference type="Proteomes" id="UP000584374"/>
    </source>
</evidence>
<name>A0A840Q071_9PSEU</name>
<keyword evidence="3" id="KW-1185">Reference proteome</keyword>
<dbReference type="InterPro" id="IPR010982">
    <property type="entry name" value="Lambda_DNA-bd_dom_sf"/>
</dbReference>
<evidence type="ECO:0000259" key="1">
    <source>
        <dbReference type="PROSITE" id="PS50943"/>
    </source>
</evidence>
<sequence length="135" mass="14941">MAEQSAAGDTFAAKLRRLFSSVKREDGSEYSKPDVAAAVGVSRGYLYDLLNGKSEPSHAVVVKIAEFFGVDMEYFTNSDRGRELNRQHEILARLGEHNVRQLAARASQLSPERLRSVMEYIDFQASQDNNGPSSG</sequence>
<feature type="domain" description="HTH cro/C1-type" evidence="1">
    <location>
        <begin position="34"/>
        <end position="75"/>
    </location>
</feature>
<dbReference type="SUPFAM" id="SSF47413">
    <property type="entry name" value="lambda repressor-like DNA-binding domains"/>
    <property type="match status" value="1"/>
</dbReference>
<dbReference type="SMART" id="SM00530">
    <property type="entry name" value="HTH_XRE"/>
    <property type="match status" value="1"/>
</dbReference>
<dbReference type="RefSeq" id="WP_184727177.1">
    <property type="nucleotide sequence ID" value="NZ_JACHIW010000001.1"/>
</dbReference>
<dbReference type="GO" id="GO:0003677">
    <property type="term" value="F:DNA binding"/>
    <property type="evidence" value="ECO:0007669"/>
    <property type="project" value="InterPro"/>
</dbReference>
<evidence type="ECO:0000313" key="2">
    <source>
        <dbReference type="EMBL" id="MBB5155932.1"/>
    </source>
</evidence>